<evidence type="ECO:0000313" key="1">
    <source>
        <dbReference type="EMBL" id="EEQ81916.1"/>
    </source>
</evidence>
<dbReference type="VEuPathDB" id="MicrosporidiaDB:NCER_101476"/>
<dbReference type="OrthoDB" id="2195024at2759"/>
<gene>
    <name evidence="1" type="ORF">NCER_101476</name>
</gene>
<protein>
    <submittedName>
        <fullName evidence="1">Uncharacterized protein</fullName>
    </submittedName>
</protein>
<dbReference type="AlphaFoldDB" id="C4VA40"/>
<accession>C4VA40</accession>
<proteinExistence type="predicted"/>
<name>C4VA40_VAIC1</name>
<reference evidence="2" key="1">
    <citation type="journal article" date="2009" name="PLoS Pathog.">
        <title>Genomic analyses of the microsporidian Nosema ceranae, an emergent pathogen of honey bees.</title>
        <authorList>
            <person name="Cornman R.S."/>
            <person name="Chen Y.P."/>
            <person name="Schatz M.C."/>
            <person name="Street C."/>
            <person name="Zhao Y."/>
            <person name="Desany B."/>
            <person name="Egholm M."/>
            <person name="Hutchison S."/>
            <person name="Pettis J.S."/>
            <person name="Lipkin W.I."/>
            <person name="Evans J.D."/>
        </authorList>
    </citation>
    <scope>NUCLEOTIDE SEQUENCE [LARGE SCALE GENOMIC DNA]</scope>
    <source>
        <strain evidence="2">BRL01</strain>
    </source>
</reference>
<dbReference type="KEGG" id="nce:NCER_101476"/>
<dbReference type="HOGENOM" id="CLU_131083_0_0_1"/>
<dbReference type="EMBL" id="ACOL01000163">
    <property type="protein sequence ID" value="EEQ81916.1"/>
    <property type="molecule type" value="Genomic_DNA"/>
</dbReference>
<organism evidence="2">
    <name type="scientific">Vairimorpha ceranae (strain BRL01)</name>
    <name type="common">Microsporidian parasite</name>
    <name type="synonym">Nosema ceranae</name>
    <dbReference type="NCBI Taxonomy" id="578460"/>
    <lineage>
        <taxon>Eukaryota</taxon>
        <taxon>Fungi</taxon>
        <taxon>Fungi incertae sedis</taxon>
        <taxon>Microsporidia</taxon>
        <taxon>Nosematidae</taxon>
        <taxon>Vairimorpha</taxon>
    </lineage>
</organism>
<dbReference type="Proteomes" id="UP000009082">
    <property type="component" value="Unassembled WGS sequence"/>
</dbReference>
<dbReference type="InParanoid" id="C4VA40"/>
<sequence>MSKSNKKKKIFSTEDDETSATLLKSSIQSEDTTYLSGYLMQKNAHRQLKYLEAKDLEKLSLLLVDFLTTPLRLLALDVLKKIANNKVLQALKHRAIDFEKLVYLKGKIDFIKMKNLKNVRHEPETTIN</sequence>
<evidence type="ECO:0000313" key="2">
    <source>
        <dbReference type="Proteomes" id="UP000009082"/>
    </source>
</evidence>
<dbReference type="OMA" id="KHRAIDF"/>